<dbReference type="PANTHER" id="PTHR42759">
    <property type="entry name" value="MOXR FAMILY PROTEIN"/>
    <property type="match status" value="1"/>
</dbReference>
<evidence type="ECO:0000313" key="6">
    <source>
        <dbReference type="EMBL" id="MBI1755871.1"/>
    </source>
</evidence>
<dbReference type="Pfam" id="PF17863">
    <property type="entry name" value="AAA_lid_2"/>
    <property type="match status" value="1"/>
</dbReference>
<dbReference type="AlphaFoldDB" id="A0A931LU50"/>
<accession>A0A931LU50</accession>
<keyword evidence="2" id="KW-0067">ATP-binding</keyword>
<dbReference type="GO" id="GO:0016887">
    <property type="term" value="F:ATP hydrolysis activity"/>
    <property type="evidence" value="ECO:0007669"/>
    <property type="project" value="InterPro"/>
</dbReference>
<feature type="domain" description="ATPase AAA-3" evidence="4">
    <location>
        <begin position="37"/>
        <end position="167"/>
    </location>
</feature>
<dbReference type="Gene3D" id="3.40.50.300">
    <property type="entry name" value="P-loop containing nucleotide triphosphate hydrolases"/>
    <property type="match status" value="1"/>
</dbReference>
<dbReference type="PIRSF" id="PIRSF002849">
    <property type="entry name" value="AAA_ATPase_chaperone_MoxR_prd"/>
    <property type="match status" value="1"/>
</dbReference>
<evidence type="ECO:0000313" key="7">
    <source>
        <dbReference type="Proteomes" id="UP000727962"/>
    </source>
</evidence>
<reference evidence="6" key="1">
    <citation type="submission" date="2020-07" db="EMBL/GenBank/DDBJ databases">
        <title>Huge and variable diversity of episymbiotic CPR bacteria and DPANN archaea in groundwater ecosystems.</title>
        <authorList>
            <person name="He C.Y."/>
            <person name="Keren R."/>
            <person name="Whittaker M."/>
            <person name="Farag I.F."/>
            <person name="Doudna J."/>
            <person name="Cate J.H.D."/>
            <person name="Banfield J.F."/>
        </authorList>
    </citation>
    <scope>NUCLEOTIDE SEQUENCE</scope>
    <source>
        <strain evidence="6">NC_groundwater_17_Pr7_B-0.1um_64_12</strain>
    </source>
</reference>
<dbReference type="InterPro" id="IPR041628">
    <property type="entry name" value="ChlI/MoxR_AAA_lid"/>
</dbReference>
<dbReference type="CDD" id="cd00009">
    <property type="entry name" value="AAA"/>
    <property type="match status" value="1"/>
</dbReference>
<dbReference type="InterPro" id="IPR027417">
    <property type="entry name" value="P-loop_NTPase"/>
</dbReference>
<proteinExistence type="inferred from homology"/>
<dbReference type="PANTHER" id="PTHR42759:SF1">
    <property type="entry name" value="MAGNESIUM-CHELATASE SUBUNIT CHLD"/>
    <property type="match status" value="1"/>
</dbReference>
<feature type="domain" description="ChlI/MoxR AAA lid" evidence="5">
    <location>
        <begin position="235"/>
        <end position="300"/>
    </location>
</feature>
<sequence>MNVESAGQAIRQEIAKAIVGQDRVVEQAMVAVLADGHVLLEGVPGIAKTLIVRTLARAIGLEYGRIQFTPDLMPSDVIGTSVFDPKTADFILRKGPIFVSILLADEINRTPPKTQAALLEAMEERKATIDGVPNPLPPPFLVFATQNPIDFEGTYPLPEAQHDRFLLKVVVDYPAKEEELSVLRLHHGGFRPQRLDDAGIQAVLDGPALDALRQEVSRVTIEDKIFDYIYALVHSTRESNDLLVGASPRAGIALLNCGKAVAALRGRDYVIPDDVKELGLPVLRHRVLLRPEAEVEGLTPDGVLKGLIDAQIVPR</sequence>
<evidence type="ECO:0000259" key="5">
    <source>
        <dbReference type="Pfam" id="PF17863"/>
    </source>
</evidence>
<gene>
    <name evidence="6" type="ORF">HYR64_02045</name>
</gene>
<dbReference type="InterPro" id="IPR011703">
    <property type="entry name" value="ATPase_AAA-3"/>
</dbReference>
<dbReference type="InterPro" id="IPR050764">
    <property type="entry name" value="CbbQ/NirQ/NorQ/GpvN"/>
</dbReference>
<evidence type="ECO:0000256" key="2">
    <source>
        <dbReference type="ARBA" id="ARBA00022840"/>
    </source>
</evidence>
<dbReference type="SUPFAM" id="SSF52540">
    <property type="entry name" value="P-loop containing nucleoside triphosphate hydrolases"/>
    <property type="match status" value="1"/>
</dbReference>
<evidence type="ECO:0000259" key="4">
    <source>
        <dbReference type="Pfam" id="PF07726"/>
    </source>
</evidence>
<dbReference type="EMBL" id="JACOSL010000014">
    <property type="protein sequence ID" value="MBI1755871.1"/>
    <property type="molecule type" value="Genomic_DNA"/>
</dbReference>
<name>A0A931LU50_FIMGI</name>
<dbReference type="FunFam" id="3.40.50.300:FF:000640">
    <property type="entry name" value="MoxR family ATPase"/>
    <property type="match status" value="1"/>
</dbReference>
<dbReference type="GO" id="GO:0005524">
    <property type="term" value="F:ATP binding"/>
    <property type="evidence" value="ECO:0007669"/>
    <property type="project" value="UniProtKB-KW"/>
</dbReference>
<organism evidence="6 7">
    <name type="scientific">Fimbriimonas ginsengisoli</name>
    <dbReference type="NCBI Taxonomy" id="1005039"/>
    <lineage>
        <taxon>Bacteria</taxon>
        <taxon>Bacillati</taxon>
        <taxon>Armatimonadota</taxon>
        <taxon>Fimbriimonadia</taxon>
        <taxon>Fimbriimonadales</taxon>
        <taxon>Fimbriimonadaceae</taxon>
        <taxon>Fimbriimonas</taxon>
    </lineage>
</organism>
<protein>
    <submittedName>
        <fullName evidence="6">MoxR family ATPase</fullName>
    </submittedName>
</protein>
<dbReference type="Proteomes" id="UP000727962">
    <property type="component" value="Unassembled WGS sequence"/>
</dbReference>
<keyword evidence="1" id="KW-0547">Nucleotide-binding</keyword>
<evidence type="ECO:0000256" key="3">
    <source>
        <dbReference type="ARBA" id="ARBA00061607"/>
    </source>
</evidence>
<evidence type="ECO:0000256" key="1">
    <source>
        <dbReference type="ARBA" id="ARBA00022741"/>
    </source>
</evidence>
<comment type="similarity">
    <text evidence="3">Belongs to the MoxR family.</text>
</comment>
<dbReference type="Pfam" id="PF07726">
    <property type="entry name" value="AAA_3"/>
    <property type="match status" value="1"/>
</dbReference>
<dbReference type="Gene3D" id="1.10.8.80">
    <property type="entry name" value="Magnesium chelatase subunit I, C-Terminal domain"/>
    <property type="match status" value="1"/>
</dbReference>
<comment type="caution">
    <text evidence="6">The sequence shown here is derived from an EMBL/GenBank/DDBJ whole genome shotgun (WGS) entry which is preliminary data.</text>
</comment>